<dbReference type="PANTHER" id="PTHR19877:SF1">
    <property type="entry name" value="EUKARYOTIC TRANSLATION INITIATION FACTOR 3 SUBUNIT I"/>
    <property type="match status" value="1"/>
</dbReference>
<evidence type="ECO:0000256" key="2">
    <source>
        <dbReference type="ARBA" id="ARBA00022737"/>
    </source>
</evidence>
<evidence type="ECO:0000256" key="1">
    <source>
        <dbReference type="ARBA" id="ARBA00022574"/>
    </source>
</evidence>
<reference evidence="3 4" key="1">
    <citation type="submission" date="2024-02" db="EMBL/GenBank/DDBJ databases">
        <authorList>
            <person name="Vignale AGUSTIN F."/>
            <person name="Sosa J E."/>
            <person name="Modenutti C."/>
        </authorList>
    </citation>
    <scope>NUCLEOTIDE SEQUENCE [LARGE SCALE GENOMIC DNA]</scope>
</reference>
<protein>
    <submittedName>
        <fullName evidence="3">Uncharacterized protein</fullName>
    </submittedName>
</protein>
<dbReference type="Proteomes" id="UP001642360">
    <property type="component" value="Unassembled WGS sequence"/>
</dbReference>
<dbReference type="AlphaFoldDB" id="A0ABC8T315"/>
<proteinExistence type="predicted"/>
<keyword evidence="1" id="KW-0853">WD repeat</keyword>
<dbReference type="PANTHER" id="PTHR19877">
    <property type="entry name" value="EUKARYOTIC TRANSLATION INITIATION FACTOR 3 SUBUNIT I"/>
    <property type="match status" value="1"/>
</dbReference>
<evidence type="ECO:0000313" key="3">
    <source>
        <dbReference type="EMBL" id="CAK9162495.1"/>
    </source>
</evidence>
<organism evidence="3 4">
    <name type="scientific">Ilex paraguariensis</name>
    <name type="common">yerba mate</name>
    <dbReference type="NCBI Taxonomy" id="185542"/>
    <lineage>
        <taxon>Eukaryota</taxon>
        <taxon>Viridiplantae</taxon>
        <taxon>Streptophyta</taxon>
        <taxon>Embryophyta</taxon>
        <taxon>Tracheophyta</taxon>
        <taxon>Spermatophyta</taxon>
        <taxon>Magnoliopsida</taxon>
        <taxon>eudicotyledons</taxon>
        <taxon>Gunneridae</taxon>
        <taxon>Pentapetalae</taxon>
        <taxon>asterids</taxon>
        <taxon>campanulids</taxon>
        <taxon>Aquifoliales</taxon>
        <taxon>Aquifoliaceae</taxon>
        <taxon>Ilex</taxon>
    </lineage>
</organism>
<sequence length="137" mass="15396">MGGRKDTTWWLAVTSSERAEERFLIVRVNHRGGENENESGHRDTMVVLGGGQDASAVTTTDHRAGKFEAKFFDKILQEEIGGVKGHFGPINALAFNPDGKRIMDLWAIGNSHARAIKSFEDLWVEDSLYSFQFKRVK</sequence>
<dbReference type="EMBL" id="CAUOFW020003880">
    <property type="protein sequence ID" value="CAK9162495.1"/>
    <property type="molecule type" value="Genomic_DNA"/>
</dbReference>
<dbReference type="InterPro" id="IPR015943">
    <property type="entry name" value="WD40/YVTN_repeat-like_dom_sf"/>
</dbReference>
<evidence type="ECO:0000313" key="4">
    <source>
        <dbReference type="Proteomes" id="UP001642360"/>
    </source>
</evidence>
<name>A0ABC8T315_9AQUA</name>
<accession>A0ABC8T315</accession>
<keyword evidence="2" id="KW-0677">Repeat</keyword>
<comment type="caution">
    <text evidence="3">The sequence shown here is derived from an EMBL/GenBank/DDBJ whole genome shotgun (WGS) entry which is preliminary data.</text>
</comment>
<gene>
    <name evidence="3" type="ORF">ILEXP_LOCUS31366</name>
</gene>
<keyword evidence="4" id="KW-1185">Reference proteome</keyword>
<dbReference type="Gene3D" id="2.130.10.10">
    <property type="entry name" value="YVTN repeat-like/Quinoprotein amine dehydrogenase"/>
    <property type="match status" value="1"/>
</dbReference>